<proteinExistence type="predicted"/>
<dbReference type="InterPro" id="IPR000595">
    <property type="entry name" value="cNMP-bd_dom"/>
</dbReference>
<dbReference type="KEGG" id="aalg:AREALGSMS7_04085"/>
<dbReference type="InterPro" id="IPR018490">
    <property type="entry name" value="cNMP-bd_dom_sf"/>
</dbReference>
<gene>
    <name evidence="2" type="ORF">AREALGSMS7_04085</name>
</gene>
<dbReference type="Proteomes" id="UP000204551">
    <property type="component" value="Chromosome"/>
</dbReference>
<dbReference type="Gene3D" id="2.60.120.10">
    <property type="entry name" value="Jelly Rolls"/>
    <property type="match status" value="1"/>
</dbReference>
<dbReference type="Pfam" id="PF00027">
    <property type="entry name" value="cNMP_binding"/>
    <property type="match status" value="1"/>
</dbReference>
<dbReference type="AlphaFoldDB" id="A0A221V1S8"/>
<organism evidence="2 3">
    <name type="scientific">Arenibacter algicola</name>
    <dbReference type="NCBI Taxonomy" id="616991"/>
    <lineage>
        <taxon>Bacteria</taxon>
        <taxon>Pseudomonadati</taxon>
        <taxon>Bacteroidota</taxon>
        <taxon>Flavobacteriia</taxon>
        <taxon>Flavobacteriales</taxon>
        <taxon>Flavobacteriaceae</taxon>
        <taxon>Arenibacter</taxon>
    </lineage>
</organism>
<evidence type="ECO:0000313" key="2">
    <source>
        <dbReference type="EMBL" id="ASO07490.1"/>
    </source>
</evidence>
<dbReference type="eggNOG" id="COG0664">
    <property type="taxonomic scope" value="Bacteria"/>
</dbReference>
<reference evidence="2 3" key="1">
    <citation type="submission" date="2017-07" db="EMBL/GenBank/DDBJ databases">
        <title>Genome Sequence of Arenibacter algicola Strain SMS7 Isolated from a culture of the Diatom Skeletonema marinoi.</title>
        <authorList>
            <person name="Topel M."/>
            <person name="Pinder M.I.M."/>
            <person name="Johansson O.N."/>
            <person name="Kourtchenko O."/>
            <person name="Godhe A."/>
            <person name="Clarke A.K."/>
        </authorList>
    </citation>
    <scope>NUCLEOTIDE SEQUENCE [LARGE SCALE GENOMIC DNA]</scope>
    <source>
        <strain evidence="2 3">SMS7</strain>
    </source>
</reference>
<sequence length="209" mass="24831">MVFLKKLITLTLTIALPNKMQKLFKHINKYIEIDQNEFQEITKYFETQTVKKKELLYEPGSKSLGHYFVLSGCLQLYIVEDGGTEHTLQFAIENWWITDYLAFHNNTDSEYHIQAVKASTILHLTNKNEEELLLRFPKMETYFRKIYQTAYGASLNRIRYLFIYSKEEIYFRFKEAFPDFVNNVPQYLVASFLGLSPEYVSKLKRKENS</sequence>
<dbReference type="CDD" id="cd00038">
    <property type="entry name" value="CAP_ED"/>
    <property type="match status" value="1"/>
</dbReference>
<evidence type="ECO:0000313" key="3">
    <source>
        <dbReference type="Proteomes" id="UP000204551"/>
    </source>
</evidence>
<name>A0A221V1S8_9FLAO</name>
<dbReference type="EMBL" id="CP022515">
    <property type="protein sequence ID" value="ASO07490.1"/>
    <property type="molecule type" value="Genomic_DNA"/>
</dbReference>
<dbReference type="SUPFAM" id="SSF51206">
    <property type="entry name" value="cAMP-binding domain-like"/>
    <property type="match status" value="1"/>
</dbReference>
<evidence type="ECO:0000259" key="1">
    <source>
        <dbReference type="Pfam" id="PF00027"/>
    </source>
</evidence>
<feature type="domain" description="Cyclic nucleotide-binding" evidence="1">
    <location>
        <begin position="48"/>
        <end position="133"/>
    </location>
</feature>
<dbReference type="InterPro" id="IPR014710">
    <property type="entry name" value="RmlC-like_jellyroll"/>
</dbReference>
<dbReference type="STRING" id="616991.GCA_000733925_02277"/>
<accession>A0A221V1S8</accession>
<protein>
    <submittedName>
        <fullName evidence="2">Cyclic nucleotide-binding domain protein</fullName>
    </submittedName>
</protein>